<evidence type="ECO:0000256" key="1">
    <source>
        <dbReference type="SAM" id="MobiDB-lite"/>
    </source>
</evidence>
<accession>A0ABS8KBC3</accession>
<protein>
    <recommendedName>
        <fullName evidence="4">TnsA endonuclease-like protein</fullName>
    </recommendedName>
</protein>
<keyword evidence="3" id="KW-1185">Reference proteome</keyword>
<comment type="caution">
    <text evidence="2">The sequence shown here is derived from an EMBL/GenBank/DDBJ whole genome shotgun (WGS) entry which is preliminary data.</text>
</comment>
<dbReference type="EMBL" id="JAJITC010000004">
    <property type="protein sequence ID" value="MCC8402010.1"/>
    <property type="molecule type" value="Genomic_DNA"/>
</dbReference>
<proteinExistence type="predicted"/>
<evidence type="ECO:0008006" key="4">
    <source>
        <dbReference type="Google" id="ProtNLM"/>
    </source>
</evidence>
<organism evidence="2 3">
    <name type="scientific">Paraburkholderia translucens</name>
    <dbReference type="NCBI Taxonomy" id="2886945"/>
    <lineage>
        <taxon>Bacteria</taxon>
        <taxon>Pseudomonadati</taxon>
        <taxon>Pseudomonadota</taxon>
        <taxon>Betaproteobacteria</taxon>
        <taxon>Burkholderiales</taxon>
        <taxon>Burkholderiaceae</taxon>
        <taxon>Paraburkholderia</taxon>
    </lineage>
</organism>
<feature type="region of interest" description="Disordered" evidence="1">
    <location>
        <begin position="1"/>
        <end position="21"/>
    </location>
</feature>
<dbReference type="Proteomes" id="UP001430614">
    <property type="component" value="Unassembled WGS sequence"/>
</dbReference>
<reference evidence="2 3" key="1">
    <citation type="submission" date="2021-11" db="EMBL/GenBank/DDBJ databases">
        <authorList>
            <person name="Oh E.-T."/>
            <person name="Kim S.-B."/>
        </authorList>
    </citation>
    <scope>NUCLEOTIDE SEQUENCE [LARGE SCALE GENOMIC DNA]</scope>
    <source>
        <strain evidence="2 3">MMS20-SJTN17</strain>
    </source>
</reference>
<dbReference type="RefSeq" id="WP_230560886.1">
    <property type="nucleotide sequence ID" value="NZ_JAJITC010000004.1"/>
</dbReference>
<evidence type="ECO:0000313" key="3">
    <source>
        <dbReference type="Proteomes" id="UP001430614"/>
    </source>
</evidence>
<evidence type="ECO:0000313" key="2">
    <source>
        <dbReference type="EMBL" id="MCC8402010.1"/>
    </source>
</evidence>
<gene>
    <name evidence="2" type="ORF">LJ655_08905</name>
</gene>
<sequence length="257" mass="28571">MSRTSPSYGRRGRRSAVDSGIRGTASTYGKARFGTYSEKAGGHLVVESDAERLVAQLLTIDPRVRSLKQQPFTVDLVGERLLFTHEDVSEARRIRGGRTGDLEYTPDFATVQTDGLQRAYEVKLQGFEGDDRYWAKLERAREIMEANCYPLSTVVVPSNERHPVLVNVQLLKPAILRAKECLTPDIVEQVERYCASGRVLQRALCIELQIPTGLIPTLLATGVLQADVAHHHICATLELSAAYGDLSHLFLIEELQP</sequence>
<name>A0ABS8KBC3_9BURK</name>